<accession>A0A348ANN7</accession>
<dbReference type="InterPro" id="IPR018709">
    <property type="entry name" value="CoA_activase_DUF2229"/>
</dbReference>
<evidence type="ECO:0000313" key="2">
    <source>
        <dbReference type="EMBL" id="BBB92685.1"/>
    </source>
</evidence>
<dbReference type="PANTHER" id="PTHR32329:SF2">
    <property type="entry name" value="BIFUNCTIONAL PROTEIN [INCLUDES 2-HYDROXYACYL-COA DEHYDRATASE (N-TER) AND ITS ACTIVATOR DOMAIN (C_TERM)"/>
    <property type="match status" value="1"/>
</dbReference>
<reference evidence="2 3" key="1">
    <citation type="journal article" date="2018" name="Int. J. Syst. Evol. Microbiol.">
        <title>Methylomusa anaerophila gen. nov., sp. nov., an anaerobic methanol-utilizing bacterium isolated from a microbial fuel cell.</title>
        <authorList>
            <person name="Amano N."/>
            <person name="Yamamuro A."/>
            <person name="Miyahara M."/>
            <person name="Kouzuma A."/>
            <person name="Abe T."/>
            <person name="Watanabe K."/>
        </authorList>
    </citation>
    <scope>NUCLEOTIDE SEQUENCE [LARGE SCALE GENOMIC DNA]</scope>
    <source>
        <strain evidence="2 3">MMFC1</strain>
    </source>
</reference>
<evidence type="ECO:0000313" key="3">
    <source>
        <dbReference type="Proteomes" id="UP000276437"/>
    </source>
</evidence>
<dbReference type="EMBL" id="AP018449">
    <property type="protein sequence ID" value="BBB92685.1"/>
    <property type="molecule type" value="Genomic_DNA"/>
</dbReference>
<keyword evidence="3" id="KW-1185">Reference proteome</keyword>
<dbReference type="Pfam" id="PF09989">
    <property type="entry name" value="DUF2229"/>
    <property type="match status" value="1"/>
</dbReference>
<dbReference type="InterPro" id="IPR051805">
    <property type="entry name" value="Dehydratase_Activator_Redct"/>
</dbReference>
<dbReference type="Proteomes" id="UP000276437">
    <property type="component" value="Chromosome"/>
</dbReference>
<feature type="domain" description="DUF2229" evidence="1">
    <location>
        <begin position="5"/>
        <end position="201"/>
    </location>
</feature>
<sequence length="303" mass="33973">MPVQVGIPRALLYHEFGSFWETFFANSGIKFKTSAATNKQILNRGVQQAIDESCLPLKIFLGHVESLLDTCSHIFVPRITSLHRDFFMCAKFAGLPDIVKNTFSLPADRVIAPNIDSLSLTSQWQALHSACRQMEISAIKGCLAYYSAKRSWEKSHSSQKSDITGTVALIGHSYILKDPFFRQDILNILSAKKVRIITPDDIPSRELYRCAQVFQPDIYWQLSAKLAGAARLFSSQPDINGLMTLSSFGCGPDSLVNEYIEHKVLKPSNKPFITVNMDEHTGSAGLITRIEAFLDLVDWRSKR</sequence>
<dbReference type="RefSeq" id="WP_126309622.1">
    <property type="nucleotide sequence ID" value="NZ_AP018449.1"/>
</dbReference>
<dbReference type="KEGG" id="mana:MAMMFC1_03380"/>
<dbReference type="AlphaFoldDB" id="A0A348ANN7"/>
<dbReference type="OrthoDB" id="9780120at2"/>
<dbReference type="Gene3D" id="3.40.50.11900">
    <property type="match status" value="1"/>
</dbReference>
<protein>
    <recommendedName>
        <fullName evidence="1">DUF2229 domain-containing protein</fullName>
    </recommendedName>
</protein>
<organism evidence="2 3">
    <name type="scientific">Methylomusa anaerophila</name>
    <dbReference type="NCBI Taxonomy" id="1930071"/>
    <lineage>
        <taxon>Bacteria</taxon>
        <taxon>Bacillati</taxon>
        <taxon>Bacillota</taxon>
        <taxon>Negativicutes</taxon>
        <taxon>Selenomonadales</taxon>
        <taxon>Sporomusaceae</taxon>
        <taxon>Methylomusa</taxon>
    </lineage>
</organism>
<name>A0A348ANN7_9FIRM</name>
<evidence type="ECO:0000259" key="1">
    <source>
        <dbReference type="Pfam" id="PF09989"/>
    </source>
</evidence>
<dbReference type="PANTHER" id="PTHR32329">
    <property type="entry name" value="BIFUNCTIONAL PROTEIN [INCLUDES 2-HYDROXYACYL-COA DEHYDRATASE (N-TER) AND ITS ACTIVATOR DOMAIN (C_TERM)-RELATED"/>
    <property type="match status" value="1"/>
</dbReference>
<gene>
    <name evidence="2" type="ORF">MAMMFC1_03380</name>
</gene>
<proteinExistence type="predicted"/>